<dbReference type="GO" id="GO:0061630">
    <property type="term" value="F:ubiquitin protein ligase activity"/>
    <property type="evidence" value="ECO:0007669"/>
    <property type="project" value="UniProtKB-EC"/>
</dbReference>
<dbReference type="InterPro" id="IPR050409">
    <property type="entry name" value="E3_ubiq-protein_ligase"/>
</dbReference>
<comment type="caution">
    <text evidence="9">The sequence shown here is derived from an EMBL/GenBank/DDBJ whole genome shotgun (WGS) entry which is preliminary data.</text>
</comment>
<dbReference type="GO" id="GO:0070936">
    <property type="term" value="P:protein K48-linked ubiquitination"/>
    <property type="evidence" value="ECO:0007669"/>
    <property type="project" value="TreeGrafter"/>
</dbReference>
<dbReference type="Proteomes" id="UP000710432">
    <property type="component" value="Unassembled WGS sequence"/>
</dbReference>
<dbReference type="Gene3D" id="3.30.2410.10">
    <property type="entry name" value="Hect, E3 ligase catalytic domain"/>
    <property type="match status" value="1"/>
</dbReference>
<comment type="similarity">
    <text evidence="3">Belongs to the GAMAD family.</text>
</comment>
<dbReference type="FunFam" id="3.30.2160.10:FF:000003">
    <property type="entry name" value="E3 ubiquitin-protein ligase"/>
    <property type="match status" value="1"/>
</dbReference>
<dbReference type="InterPro" id="IPR035983">
    <property type="entry name" value="Hect_E3_ubiquitin_ligase"/>
</dbReference>
<evidence type="ECO:0000313" key="9">
    <source>
        <dbReference type="EMBL" id="KAH0509291.1"/>
    </source>
</evidence>
<dbReference type="GO" id="GO:0035519">
    <property type="term" value="P:protein K29-linked ubiquitination"/>
    <property type="evidence" value="ECO:0007669"/>
    <property type="project" value="TreeGrafter"/>
</dbReference>
<accession>A0A8J6GA53</accession>
<evidence type="ECO:0000256" key="7">
    <source>
        <dbReference type="PROSITE-ProRule" id="PRU00104"/>
    </source>
</evidence>
<evidence type="ECO:0000256" key="3">
    <source>
        <dbReference type="ARBA" id="ARBA00007191"/>
    </source>
</evidence>
<gene>
    <name evidence="9" type="ORF">LTLLF_159425</name>
</gene>
<dbReference type="GO" id="GO:0070534">
    <property type="term" value="P:protein K63-linked ubiquitination"/>
    <property type="evidence" value="ECO:0007669"/>
    <property type="project" value="TreeGrafter"/>
</dbReference>
<proteinExistence type="inferred from homology"/>
<keyword evidence="5" id="KW-0808">Transferase</keyword>
<dbReference type="Pfam" id="PF00632">
    <property type="entry name" value="HECT"/>
    <property type="match status" value="1"/>
</dbReference>
<dbReference type="InterPro" id="IPR000569">
    <property type="entry name" value="HECT_dom"/>
</dbReference>
<evidence type="ECO:0000256" key="5">
    <source>
        <dbReference type="ARBA" id="ARBA00022679"/>
    </source>
</evidence>
<dbReference type="Pfam" id="PF03259">
    <property type="entry name" value="Robl_LC7"/>
    <property type="match status" value="1"/>
</dbReference>
<dbReference type="SUPFAM" id="SSF103196">
    <property type="entry name" value="Roadblock/LC7 domain"/>
    <property type="match status" value="1"/>
</dbReference>
<dbReference type="GO" id="GO:0043161">
    <property type="term" value="P:proteasome-mediated ubiquitin-dependent protein catabolic process"/>
    <property type="evidence" value="ECO:0007669"/>
    <property type="project" value="TreeGrafter"/>
</dbReference>
<dbReference type="EMBL" id="JAATJU010022913">
    <property type="protein sequence ID" value="KAH0509291.1"/>
    <property type="molecule type" value="Genomic_DNA"/>
</dbReference>
<dbReference type="SUPFAM" id="SSF56204">
    <property type="entry name" value="Hect, E3 ligase catalytic domain"/>
    <property type="match status" value="1"/>
</dbReference>
<comment type="catalytic activity">
    <reaction evidence="1">
        <text>S-ubiquitinyl-[E2 ubiquitin-conjugating enzyme]-L-cysteine + [acceptor protein]-L-lysine = [E2 ubiquitin-conjugating enzyme]-L-cysteine + N(6)-ubiquitinyl-[acceptor protein]-L-lysine.</text>
        <dbReference type="EC" id="2.3.2.26"/>
    </reaction>
</comment>
<dbReference type="PROSITE" id="PS50237">
    <property type="entry name" value="HECT"/>
    <property type="match status" value="1"/>
</dbReference>
<evidence type="ECO:0000256" key="2">
    <source>
        <dbReference type="ARBA" id="ARBA00004906"/>
    </source>
</evidence>
<dbReference type="AlphaFoldDB" id="A0A8J6GA53"/>
<name>A0A8J6GA53_MICOH</name>
<evidence type="ECO:0000313" key="10">
    <source>
        <dbReference type="Proteomes" id="UP000710432"/>
    </source>
</evidence>
<dbReference type="GO" id="GO:0005737">
    <property type="term" value="C:cytoplasm"/>
    <property type="evidence" value="ECO:0007669"/>
    <property type="project" value="TreeGrafter"/>
</dbReference>
<evidence type="ECO:0000259" key="8">
    <source>
        <dbReference type="PROSITE" id="PS50237"/>
    </source>
</evidence>
<dbReference type="Gene3D" id="3.30.450.30">
    <property type="entry name" value="Dynein light chain 2a, cytoplasmic"/>
    <property type="match status" value="1"/>
</dbReference>
<dbReference type="FunFam" id="3.30.450.30:FF:000009">
    <property type="entry name" value="Dynein light chain roadblock"/>
    <property type="match status" value="1"/>
</dbReference>
<dbReference type="InterPro" id="IPR004942">
    <property type="entry name" value="Roadblock/LAMTOR2_dom"/>
</dbReference>
<keyword evidence="6 7" id="KW-0833">Ubl conjugation pathway</keyword>
<sequence length="348" mass="40623">MYCLFEYAGKDNYCLQINPASYINPDHLKYFRFIGRFIAMALFHGKFIDTGFSLPFYKRILNKPVGLKDLESIDPEFYNSLIWVKENNIEECGLEMYFSVDKEILGEIKSHDLKPNGGNILVTEENKEEYIRMVAEWRLSRGVEEQTQAFFEGFNEILPQQYLQYFDAKELEVLLCGMQEIDLNDWQRHAIYRHYTRTSKQIMWFWQRTVRRLRRAGTALSVGDSELLDRSEMAEVEETLKRLQSQKGVQGIIVVNTEGIPIKSTMDNPTTTQYANLMHNFILKARSTVREIDPQNDLTFLRIRSKKNEIMVAPGKSSCASMLSFRTHCRFPVAYLEVWYSGVSTASR</sequence>
<dbReference type="FunFam" id="3.90.1750.10:FF:000079">
    <property type="entry name" value="E3 ubiquitin-protein ligase"/>
    <property type="match status" value="1"/>
</dbReference>
<dbReference type="EC" id="2.3.2.26" evidence="4"/>
<reference evidence="9" key="1">
    <citation type="submission" date="2020-03" db="EMBL/GenBank/DDBJ databases">
        <title>Studies in the Genomics of Life Span.</title>
        <authorList>
            <person name="Glass D."/>
        </authorList>
    </citation>
    <scope>NUCLEOTIDE SEQUENCE</scope>
    <source>
        <strain evidence="9">LTLLF</strain>
        <tissue evidence="9">Muscle</tissue>
    </source>
</reference>
<evidence type="ECO:0000256" key="6">
    <source>
        <dbReference type="ARBA" id="ARBA00022786"/>
    </source>
</evidence>
<organism evidence="9 10">
    <name type="scientific">Microtus ochrogaster</name>
    <name type="common">Prairie vole</name>
    <dbReference type="NCBI Taxonomy" id="79684"/>
    <lineage>
        <taxon>Eukaryota</taxon>
        <taxon>Metazoa</taxon>
        <taxon>Chordata</taxon>
        <taxon>Craniata</taxon>
        <taxon>Vertebrata</taxon>
        <taxon>Euteleostomi</taxon>
        <taxon>Mammalia</taxon>
        <taxon>Eutheria</taxon>
        <taxon>Euarchontoglires</taxon>
        <taxon>Glires</taxon>
        <taxon>Rodentia</taxon>
        <taxon>Myomorpha</taxon>
        <taxon>Muroidea</taxon>
        <taxon>Cricetidae</taxon>
        <taxon>Arvicolinae</taxon>
        <taxon>Microtus</taxon>
    </lineage>
</organism>
<protein>
    <recommendedName>
        <fullName evidence="4">HECT-type E3 ubiquitin transferase</fullName>
        <ecNumber evidence="4">2.3.2.26</ecNumber>
    </recommendedName>
</protein>
<dbReference type="Gene3D" id="3.30.2160.10">
    <property type="entry name" value="Hect, E3 ligase catalytic domain"/>
    <property type="match status" value="1"/>
</dbReference>
<dbReference type="PANTHER" id="PTHR11254">
    <property type="entry name" value="HECT DOMAIN UBIQUITIN-PROTEIN LIGASE"/>
    <property type="match status" value="1"/>
</dbReference>
<dbReference type="SMART" id="SM00960">
    <property type="entry name" value="Robl_LC7"/>
    <property type="match status" value="1"/>
</dbReference>
<comment type="caution">
    <text evidence="7">Lacks conserved residue(s) required for the propagation of feature annotation.</text>
</comment>
<feature type="domain" description="HECT" evidence="8">
    <location>
        <begin position="1"/>
        <end position="207"/>
    </location>
</feature>
<evidence type="ECO:0000256" key="4">
    <source>
        <dbReference type="ARBA" id="ARBA00012485"/>
    </source>
</evidence>
<dbReference type="SMART" id="SM00119">
    <property type="entry name" value="HECTc"/>
    <property type="match status" value="1"/>
</dbReference>
<comment type="pathway">
    <text evidence="2">Protein modification; protein ubiquitination.</text>
</comment>
<evidence type="ECO:0000256" key="1">
    <source>
        <dbReference type="ARBA" id="ARBA00000885"/>
    </source>
</evidence>
<dbReference type="PANTHER" id="PTHR11254:SF66">
    <property type="entry name" value="E3 UBIQUITIN-PROTEIN LIGASE ITCHY HOMOLOG"/>
    <property type="match status" value="1"/>
</dbReference>